<dbReference type="Proteomes" id="UP001652628">
    <property type="component" value="Chromosome 2"/>
</dbReference>
<dbReference type="PANTHER" id="PTHR37984:SF5">
    <property type="entry name" value="PROTEIN NYNRIN-LIKE"/>
    <property type="match status" value="1"/>
</dbReference>
<name>A0ABM4TX97_DROSZ</name>
<dbReference type="InterPro" id="IPR001584">
    <property type="entry name" value="Integrase_cat-core"/>
</dbReference>
<accession>A0ABM4TX97</accession>
<dbReference type="Gene3D" id="3.30.420.10">
    <property type="entry name" value="Ribonuclease H-like superfamily/Ribonuclease H"/>
    <property type="match status" value="1"/>
</dbReference>
<reference evidence="3" key="2">
    <citation type="submission" date="2025-08" db="UniProtKB">
        <authorList>
            <consortium name="RefSeq"/>
        </authorList>
    </citation>
    <scope>IDENTIFICATION</scope>
</reference>
<evidence type="ECO:0000313" key="3">
    <source>
        <dbReference type="RefSeq" id="XP_070854591.1"/>
    </source>
</evidence>
<dbReference type="GeneID" id="139354270"/>
<keyword evidence="2" id="KW-1185">Reference proteome</keyword>
<dbReference type="PROSITE" id="PS50994">
    <property type="entry name" value="INTEGRASE"/>
    <property type="match status" value="1"/>
</dbReference>
<dbReference type="RefSeq" id="XP_070854591.1">
    <property type="nucleotide sequence ID" value="XM_070998490.1"/>
</dbReference>
<dbReference type="InterPro" id="IPR036397">
    <property type="entry name" value="RNaseH_sf"/>
</dbReference>
<evidence type="ECO:0000313" key="2">
    <source>
        <dbReference type="Proteomes" id="UP001652628"/>
    </source>
</evidence>
<feature type="domain" description="Integrase catalytic" evidence="1">
    <location>
        <begin position="1"/>
        <end position="52"/>
    </location>
</feature>
<organism evidence="2 3">
    <name type="scientific">Drosophila suzukii</name>
    <name type="common">Spotted-wing drosophila fruit fly</name>
    <dbReference type="NCBI Taxonomy" id="28584"/>
    <lineage>
        <taxon>Eukaryota</taxon>
        <taxon>Metazoa</taxon>
        <taxon>Ecdysozoa</taxon>
        <taxon>Arthropoda</taxon>
        <taxon>Hexapoda</taxon>
        <taxon>Insecta</taxon>
        <taxon>Pterygota</taxon>
        <taxon>Neoptera</taxon>
        <taxon>Endopterygota</taxon>
        <taxon>Diptera</taxon>
        <taxon>Brachycera</taxon>
        <taxon>Muscomorpha</taxon>
        <taxon>Ephydroidea</taxon>
        <taxon>Drosophilidae</taxon>
        <taxon>Drosophila</taxon>
        <taxon>Sophophora</taxon>
    </lineage>
</organism>
<protein>
    <recommendedName>
        <fullName evidence="1">Integrase catalytic domain-containing protein</fullName>
    </recommendedName>
</protein>
<gene>
    <name evidence="3" type="primary">LOC139354270</name>
</gene>
<sequence>MLLVMIDRFSKWTELLPLRSATAESLKKAFRERIIAKYGIPKLVITDNGVKFARRQDQRNWDAKWPEIMLAVSTSTSVSTIHTPAFLTQDREPRLPSSLCDKETLGTGRATETPEEKACKLREVFEIVRRNMEKASQDQATLYNLRRRQWTPAVGDLVWAKEHHLSKAVTQVTLPLTRL</sequence>
<reference evidence="2" key="1">
    <citation type="submission" date="2025-05" db="UniProtKB">
        <authorList>
            <consortium name="RefSeq"/>
        </authorList>
    </citation>
    <scope>NUCLEOTIDE SEQUENCE [LARGE SCALE GENOMIC DNA]</scope>
</reference>
<proteinExistence type="predicted"/>
<evidence type="ECO:0000259" key="1">
    <source>
        <dbReference type="PROSITE" id="PS50994"/>
    </source>
</evidence>
<dbReference type="SUPFAM" id="SSF53098">
    <property type="entry name" value="Ribonuclease H-like"/>
    <property type="match status" value="1"/>
</dbReference>
<dbReference type="InterPro" id="IPR012337">
    <property type="entry name" value="RNaseH-like_sf"/>
</dbReference>
<dbReference type="PANTHER" id="PTHR37984">
    <property type="entry name" value="PROTEIN CBG26694"/>
    <property type="match status" value="1"/>
</dbReference>
<dbReference type="InterPro" id="IPR050951">
    <property type="entry name" value="Retrovirus_Pol_polyprotein"/>
</dbReference>